<feature type="compositionally biased region" description="Polar residues" evidence="1">
    <location>
        <begin position="62"/>
        <end position="88"/>
    </location>
</feature>
<dbReference type="AlphaFoldDB" id="A0AAV4DNT3"/>
<evidence type="ECO:0000313" key="3">
    <source>
        <dbReference type="Proteomes" id="UP000735302"/>
    </source>
</evidence>
<accession>A0AAV4DNT3</accession>
<sequence>MCLETPNYVPCATLKPWAAGAISVPKTQILCAVSRTQTGGAVGTSSVPKTQIHVLCAVSRTQTGGAAGTSSVPENTDTMSRVSHSNGWGSRDEQCA</sequence>
<reference evidence="2 3" key="1">
    <citation type="journal article" date="2021" name="Elife">
        <title>Chloroplast acquisition without the gene transfer in kleptoplastic sea slugs, Plakobranchus ocellatus.</title>
        <authorList>
            <person name="Maeda T."/>
            <person name="Takahashi S."/>
            <person name="Yoshida T."/>
            <person name="Shimamura S."/>
            <person name="Takaki Y."/>
            <person name="Nagai Y."/>
            <person name="Toyoda A."/>
            <person name="Suzuki Y."/>
            <person name="Arimoto A."/>
            <person name="Ishii H."/>
            <person name="Satoh N."/>
            <person name="Nishiyama T."/>
            <person name="Hasebe M."/>
            <person name="Maruyama T."/>
            <person name="Minagawa J."/>
            <person name="Obokata J."/>
            <person name="Shigenobu S."/>
        </authorList>
    </citation>
    <scope>NUCLEOTIDE SEQUENCE [LARGE SCALE GENOMIC DNA]</scope>
</reference>
<gene>
    <name evidence="2" type="ORF">PoB_007221000</name>
</gene>
<keyword evidence="3" id="KW-1185">Reference proteome</keyword>
<protein>
    <submittedName>
        <fullName evidence="2">Uncharacterized protein</fullName>
    </submittedName>
</protein>
<organism evidence="2 3">
    <name type="scientific">Plakobranchus ocellatus</name>
    <dbReference type="NCBI Taxonomy" id="259542"/>
    <lineage>
        <taxon>Eukaryota</taxon>
        <taxon>Metazoa</taxon>
        <taxon>Spiralia</taxon>
        <taxon>Lophotrochozoa</taxon>
        <taxon>Mollusca</taxon>
        <taxon>Gastropoda</taxon>
        <taxon>Heterobranchia</taxon>
        <taxon>Euthyneura</taxon>
        <taxon>Panpulmonata</taxon>
        <taxon>Sacoglossa</taxon>
        <taxon>Placobranchoidea</taxon>
        <taxon>Plakobranchidae</taxon>
        <taxon>Plakobranchus</taxon>
    </lineage>
</organism>
<proteinExistence type="predicted"/>
<feature type="region of interest" description="Disordered" evidence="1">
    <location>
        <begin position="62"/>
        <end position="96"/>
    </location>
</feature>
<comment type="caution">
    <text evidence="2">The sequence shown here is derived from an EMBL/GenBank/DDBJ whole genome shotgun (WGS) entry which is preliminary data.</text>
</comment>
<dbReference type="Proteomes" id="UP000735302">
    <property type="component" value="Unassembled WGS sequence"/>
</dbReference>
<dbReference type="EMBL" id="BLXT01008064">
    <property type="protein sequence ID" value="GFO45705.1"/>
    <property type="molecule type" value="Genomic_DNA"/>
</dbReference>
<evidence type="ECO:0000313" key="2">
    <source>
        <dbReference type="EMBL" id="GFO45705.1"/>
    </source>
</evidence>
<name>A0AAV4DNT3_9GAST</name>
<evidence type="ECO:0000256" key="1">
    <source>
        <dbReference type="SAM" id="MobiDB-lite"/>
    </source>
</evidence>